<reference evidence="5 6" key="1">
    <citation type="submission" date="2016-10" db="EMBL/GenBank/DDBJ databases">
        <title>Comparative genome analysis of multiple Pseudomonas spp. focuses on biocontrol and plant growth promoting traits.</title>
        <authorList>
            <person name="Tao X.-Y."/>
            <person name="Taylor C.G."/>
        </authorList>
    </citation>
    <scope>NUCLEOTIDE SEQUENCE [LARGE SCALE GENOMIC DNA]</scope>
    <source>
        <strain evidence="5 6">38D4</strain>
    </source>
</reference>
<dbReference type="PANTHER" id="PTHR22946">
    <property type="entry name" value="DIENELACTONE HYDROLASE DOMAIN-CONTAINING PROTEIN-RELATED"/>
    <property type="match status" value="1"/>
</dbReference>
<evidence type="ECO:0000313" key="5">
    <source>
        <dbReference type="EMBL" id="RON38621.1"/>
    </source>
</evidence>
<dbReference type="EMBL" id="MOBO01000012">
    <property type="protein sequence ID" value="RON38621.1"/>
    <property type="molecule type" value="Genomic_DNA"/>
</dbReference>
<dbReference type="RefSeq" id="WP_123366401.1">
    <property type="nucleotide sequence ID" value="NZ_MOBO01000012.1"/>
</dbReference>
<accession>A0A423JLQ6</accession>
<dbReference type="PIRSF" id="PIRSF031982">
    <property type="entry name" value="UCP031982_abhydr"/>
    <property type="match status" value="1"/>
</dbReference>
<dbReference type="AlphaFoldDB" id="A0A423JLQ6"/>
<sequence length="350" mass="37218">MKIAFGALLLSWLTTIALADENLVGFHSSTLADSQSDRALEMVVWYPSATTAATQMIGDDVVFVGASAVRDAPPAAGKHPLLVLSHGYRGNWSNQIWLASALAHRGYIVAAINHPGTTTHDRSPQAAAQLWRRPIDVRRAIDSVTTQPEKFGLVANDQIAVVGHSLGGWTALEIAGARFDPDRFAHDCKAHPQLTSCTTYGKINPASTSESKAALAADLRDKRVTAVVTLDLGLSRGMTDESLAALPVPTLVIAAGVPSTELPAELESANLAKRLPAASSRYVEISDASHFSFLSVCKPGAQVLLEEDIPGDGIICRDGDGARPRGVIQLQVTSLIDEFLQSSINKKDSL</sequence>
<gene>
    <name evidence="5" type="ORF">BK664_14925</name>
</gene>
<dbReference type="GO" id="GO:0052689">
    <property type="term" value="F:carboxylic ester hydrolase activity"/>
    <property type="evidence" value="ECO:0007669"/>
    <property type="project" value="UniProtKB-ARBA"/>
</dbReference>
<evidence type="ECO:0000313" key="6">
    <source>
        <dbReference type="Proteomes" id="UP000286351"/>
    </source>
</evidence>
<evidence type="ECO:0000259" key="4">
    <source>
        <dbReference type="Pfam" id="PF12697"/>
    </source>
</evidence>
<dbReference type="InterPro" id="IPR000073">
    <property type="entry name" value="AB_hydrolase_1"/>
</dbReference>
<comment type="similarity">
    <text evidence="2">Belongs to the AB hydrolase superfamily. FUS2 hydrolase family.</text>
</comment>
<evidence type="ECO:0000256" key="1">
    <source>
        <dbReference type="ARBA" id="ARBA00022801"/>
    </source>
</evidence>
<dbReference type="InterPro" id="IPR029058">
    <property type="entry name" value="AB_hydrolase_fold"/>
</dbReference>
<evidence type="ECO:0000256" key="2">
    <source>
        <dbReference type="ARBA" id="ARBA00038115"/>
    </source>
</evidence>
<keyword evidence="3" id="KW-0732">Signal</keyword>
<feature type="signal peptide" evidence="3">
    <location>
        <begin position="1"/>
        <end position="19"/>
    </location>
</feature>
<dbReference type="InterPro" id="IPR016986">
    <property type="entry name" value="UCP031982_abhydr"/>
</dbReference>
<keyword evidence="1 5" id="KW-0378">Hydrolase</keyword>
<proteinExistence type="inferred from homology"/>
<organism evidence="5 6">
    <name type="scientific">Pseudomonas brassicacearum</name>
    <dbReference type="NCBI Taxonomy" id="930166"/>
    <lineage>
        <taxon>Bacteria</taxon>
        <taxon>Pseudomonadati</taxon>
        <taxon>Pseudomonadota</taxon>
        <taxon>Gammaproteobacteria</taxon>
        <taxon>Pseudomonadales</taxon>
        <taxon>Pseudomonadaceae</taxon>
        <taxon>Pseudomonas</taxon>
    </lineage>
</organism>
<feature type="domain" description="AB hydrolase-1" evidence="4">
    <location>
        <begin position="82"/>
        <end position="295"/>
    </location>
</feature>
<dbReference type="SUPFAM" id="SSF53474">
    <property type="entry name" value="alpha/beta-Hydrolases"/>
    <property type="match status" value="1"/>
</dbReference>
<feature type="chain" id="PRO_5019544009" evidence="3">
    <location>
        <begin position="20"/>
        <end position="350"/>
    </location>
</feature>
<protein>
    <submittedName>
        <fullName evidence="5">Dienelactone hydrolase</fullName>
    </submittedName>
</protein>
<dbReference type="Gene3D" id="3.40.50.1820">
    <property type="entry name" value="alpha/beta hydrolase"/>
    <property type="match status" value="1"/>
</dbReference>
<name>A0A423JLQ6_9PSED</name>
<evidence type="ECO:0000256" key="3">
    <source>
        <dbReference type="SAM" id="SignalP"/>
    </source>
</evidence>
<dbReference type="PANTHER" id="PTHR22946:SF9">
    <property type="entry name" value="POLYKETIDE TRANSFERASE AF380"/>
    <property type="match status" value="1"/>
</dbReference>
<comment type="caution">
    <text evidence="5">The sequence shown here is derived from an EMBL/GenBank/DDBJ whole genome shotgun (WGS) entry which is preliminary data.</text>
</comment>
<dbReference type="Proteomes" id="UP000286351">
    <property type="component" value="Unassembled WGS sequence"/>
</dbReference>
<dbReference type="Pfam" id="PF12697">
    <property type="entry name" value="Abhydrolase_6"/>
    <property type="match status" value="1"/>
</dbReference>
<dbReference type="InterPro" id="IPR050261">
    <property type="entry name" value="FrsA_esterase"/>
</dbReference>